<evidence type="ECO:0000313" key="1">
    <source>
        <dbReference type="EMBL" id="KKN66056.1"/>
    </source>
</evidence>
<comment type="caution">
    <text evidence="1">The sequence shown here is derived from an EMBL/GenBank/DDBJ whole genome shotgun (WGS) entry which is preliminary data.</text>
</comment>
<reference evidence="1" key="1">
    <citation type="journal article" date="2015" name="Nature">
        <title>Complex archaea that bridge the gap between prokaryotes and eukaryotes.</title>
        <authorList>
            <person name="Spang A."/>
            <person name="Saw J.H."/>
            <person name="Jorgensen S.L."/>
            <person name="Zaremba-Niedzwiedzka K."/>
            <person name="Martijn J."/>
            <person name="Lind A.E."/>
            <person name="van Eijk R."/>
            <person name="Schleper C."/>
            <person name="Guy L."/>
            <person name="Ettema T.J."/>
        </authorList>
    </citation>
    <scope>NUCLEOTIDE SEQUENCE</scope>
</reference>
<accession>A0A0F9UXU1</accession>
<dbReference type="EMBL" id="LAZR01000511">
    <property type="protein sequence ID" value="KKN66056.1"/>
    <property type="molecule type" value="Genomic_DNA"/>
</dbReference>
<proteinExistence type="predicted"/>
<organism evidence="1">
    <name type="scientific">marine sediment metagenome</name>
    <dbReference type="NCBI Taxonomy" id="412755"/>
    <lineage>
        <taxon>unclassified sequences</taxon>
        <taxon>metagenomes</taxon>
        <taxon>ecological metagenomes</taxon>
    </lineage>
</organism>
<name>A0A0F9UXU1_9ZZZZ</name>
<gene>
    <name evidence="1" type="ORF">LCGC14_0475340</name>
</gene>
<protein>
    <submittedName>
        <fullName evidence="1">Uncharacterized protein</fullName>
    </submittedName>
</protein>
<sequence>MYNYVEQRPKILTDEGQRLFLKIRDTAFEHLKRSGAFQMSAILGTDGDAWEILACVDRMMELVEIKELLQVGCAAQHRVFIKA</sequence>
<dbReference type="AlphaFoldDB" id="A0A0F9UXU1"/>